<keyword evidence="1" id="KW-0539">Nucleus</keyword>
<dbReference type="PANTHER" id="PTHR38791">
    <property type="entry name" value="ZN(II)2CYS6 TRANSCRIPTION FACTOR (EUROFUNG)-RELATED-RELATED"/>
    <property type="match status" value="1"/>
</dbReference>
<evidence type="ECO:0000259" key="2">
    <source>
        <dbReference type="PROSITE" id="PS50048"/>
    </source>
</evidence>
<dbReference type="EMBL" id="JAVHJO010000002">
    <property type="protein sequence ID" value="KAK6542745.1"/>
    <property type="molecule type" value="Genomic_DNA"/>
</dbReference>
<dbReference type="PANTHER" id="PTHR38791:SF5">
    <property type="entry name" value="TRANSCRIPTION FACTOR DBAG-RELATED"/>
    <property type="match status" value="1"/>
</dbReference>
<dbReference type="InterPro" id="IPR001138">
    <property type="entry name" value="Zn2Cys6_DnaBD"/>
</dbReference>
<dbReference type="InterPro" id="IPR036864">
    <property type="entry name" value="Zn2-C6_fun-type_DNA-bd_sf"/>
</dbReference>
<feature type="domain" description="Zn(2)-C6 fungal-type" evidence="2">
    <location>
        <begin position="9"/>
        <end position="37"/>
    </location>
</feature>
<dbReference type="Gene3D" id="4.10.240.10">
    <property type="entry name" value="Zn(2)-C6 fungal-type DNA-binding domain"/>
    <property type="match status" value="1"/>
</dbReference>
<sequence length="559" mass="62248">MVFHGVSRGCAACRQKRKKCDEQRPECTRCVKAGRNCPGYASETDIIFRNSNVASSSTSASARMTAAFTDIRYSQVIDTGSQVDYNHCFLSIRQLQSLTKSQVELFAINSFLYNYTLIPKDSHLSRGFLSGIPSLIENENGVSNISKAARIVIYASLKNTEHGSYFAHLASIWYLDLLQSFQASMANLSAKNTIESVTIAIILGLYEMISTTTENPSDHTIHCHGAASILSNSLTPFSKNPTVGLLQGSNVPASEKIQGYFLVWPHDLAPFQPDKDFPAPCLDALLCRVSPIFREGSDIFASQNAPPARLRQLREYAWCLEQEMAQWPGTQPKEWKPKTLGYIPPILDGKGILEGTTCSPSRIDKYYDAYVSGVWNSYRKVRLVILSLLYECDIRLKVENPDDCFPACLTLQSYVKKHSGDLAEDMAASLFFHLLLDPSAALPESATQHQVGEFKLLYPNKACHALLIVHSLHAASVISIVPEYYRNMFREHLVWIGEFMGIGQALMLAEPSFRFSREYVVDGHIMVWAGALVNSKGIQGILDDNNELFRCSASTRHNG</sequence>
<reference evidence="3 4" key="1">
    <citation type="submission" date="2019-10" db="EMBL/GenBank/DDBJ databases">
        <authorList>
            <person name="Palmer J.M."/>
        </authorList>
    </citation>
    <scope>NUCLEOTIDE SEQUENCE [LARGE SCALE GENOMIC DNA]</scope>
    <source>
        <strain evidence="3 4">TWF694</strain>
    </source>
</reference>
<dbReference type="CDD" id="cd00067">
    <property type="entry name" value="GAL4"/>
    <property type="match status" value="1"/>
</dbReference>
<dbReference type="Pfam" id="PF00172">
    <property type="entry name" value="Zn_clus"/>
    <property type="match status" value="1"/>
</dbReference>
<evidence type="ECO:0000256" key="1">
    <source>
        <dbReference type="ARBA" id="ARBA00023242"/>
    </source>
</evidence>
<accession>A0AAV9XLS7</accession>
<evidence type="ECO:0000313" key="3">
    <source>
        <dbReference type="EMBL" id="KAK6542745.1"/>
    </source>
</evidence>
<dbReference type="GO" id="GO:0008270">
    <property type="term" value="F:zinc ion binding"/>
    <property type="evidence" value="ECO:0007669"/>
    <property type="project" value="InterPro"/>
</dbReference>
<keyword evidence="4" id="KW-1185">Reference proteome</keyword>
<name>A0AAV9XLS7_9PEZI</name>
<dbReference type="InterPro" id="IPR053175">
    <property type="entry name" value="DHMBA_Reg_Transcription_Factor"/>
</dbReference>
<dbReference type="SUPFAM" id="SSF57701">
    <property type="entry name" value="Zn2/Cys6 DNA-binding domain"/>
    <property type="match status" value="1"/>
</dbReference>
<protein>
    <recommendedName>
        <fullName evidence="2">Zn(2)-C6 fungal-type domain-containing protein</fullName>
    </recommendedName>
</protein>
<dbReference type="PROSITE" id="PS00463">
    <property type="entry name" value="ZN2_CY6_FUNGAL_1"/>
    <property type="match status" value="1"/>
</dbReference>
<organism evidence="3 4">
    <name type="scientific">Orbilia ellipsospora</name>
    <dbReference type="NCBI Taxonomy" id="2528407"/>
    <lineage>
        <taxon>Eukaryota</taxon>
        <taxon>Fungi</taxon>
        <taxon>Dikarya</taxon>
        <taxon>Ascomycota</taxon>
        <taxon>Pezizomycotina</taxon>
        <taxon>Orbiliomycetes</taxon>
        <taxon>Orbiliales</taxon>
        <taxon>Orbiliaceae</taxon>
        <taxon>Orbilia</taxon>
    </lineage>
</organism>
<comment type="caution">
    <text evidence="3">The sequence shown here is derived from an EMBL/GenBank/DDBJ whole genome shotgun (WGS) entry which is preliminary data.</text>
</comment>
<evidence type="ECO:0000313" key="4">
    <source>
        <dbReference type="Proteomes" id="UP001365542"/>
    </source>
</evidence>
<dbReference type="PROSITE" id="PS50048">
    <property type="entry name" value="ZN2_CY6_FUNGAL_2"/>
    <property type="match status" value="1"/>
</dbReference>
<dbReference type="SMART" id="SM00066">
    <property type="entry name" value="GAL4"/>
    <property type="match status" value="1"/>
</dbReference>
<dbReference type="GO" id="GO:0000981">
    <property type="term" value="F:DNA-binding transcription factor activity, RNA polymerase II-specific"/>
    <property type="evidence" value="ECO:0007669"/>
    <property type="project" value="InterPro"/>
</dbReference>
<dbReference type="Proteomes" id="UP001365542">
    <property type="component" value="Unassembled WGS sequence"/>
</dbReference>
<proteinExistence type="predicted"/>
<dbReference type="AlphaFoldDB" id="A0AAV9XLS7"/>
<gene>
    <name evidence="3" type="ORF">TWF694_006686</name>
</gene>